<dbReference type="AlphaFoldDB" id="A0A8K0CYH9"/>
<sequence>MSKWLRFIIFLLVLGLGKAHHMIRVVILAAMGLAGLWMLHTLAQDFNKIYNNVQQHQQHPASDISKFLAKRSISNSSSYSLTHLNETSEHSQIDWERILTRDPVGCARSFVCQLAATNPKDILSEESIILYLIQSSSQKETWASKQLRKALKYGQQATTPVQCRNRYRYCPYSSRTMISLLRFFGET</sequence>
<comment type="caution">
    <text evidence="2">The sequence shown here is derived from an EMBL/GenBank/DDBJ whole genome shotgun (WGS) entry which is preliminary data.</text>
</comment>
<keyword evidence="1" id="KW-0732">Signal</keyword>
<feature type="signal peptide" evidence="1">
    <location>
        <begin position="1"/>
        <end position="19"/>
    </location>
</feature>
<dbReference type="EMBL" id="VTPC01007750">
    <property type="protein sequence ID" value="KAF2893702.1"/>
    <property type="molecule type" value="Genomic_DNA"/>
</dbReference>
<evidence type="ECO:0000256" key="1">
    <source>
        <dbReference type="SAM" id="SignalP"/>
    </source>
</evidence>
<gene>
    <name evidence="2" type="ORF">ILUMI_12475</name>
</gene>
<name>A0A8K0CYH9_IGNLU</name>
<keyword evidence="3" id="KW-1185">Reference proteome</keyword>
<accession>A0A8K0CYH9</accession>
<feature type="chain" id="PRO_5035428363" evidence="1">
    <location>
        <begin position="20"/>
        <end position="187"/>
    </location>
</feature>
<dbReference type="OrthoDB" id="6340939at2759"/>
<reference evidence="2" key="1">
    <citation type="submission" date="2019-08" db="EMBL/GenBank/DDBJ databases">
        <title>The genome of the North American firefly Photinus pyralis.</title>
        <authorList>
            <consortium name="Photinus pyralis genome working group"/>
            <person name="Fallon T.R."/>
            <person name="Sander Lower S.E."/>
            <person name="Weng J.-K."/>
        </authorList>
    </citation>
    <scope>NUCLEOTIDE SEQUENCE</scope>
    <source>
        <strain evidence="2">TRF0915ILg1</strain>
        <tissue evidence="2">Whole body</tissue>
    </source>
</reference>
<dbReference type="Proteomes" id="UP000801492">
    <property type="component" value="Unassembled WGS sequence"/>
</dbReference>
<evidence type="ECO:0000313" key="2">
    <source>
        <dbReference type="EMBL" id="KAF2893702.1"/>
    </source>
</evidence>
<proteinExistence type="predicted"/>
<evidence type="ECO:0000313" key="3">
    <source>
        <dbReference type="Proteomes" id="UP000801492"/>
    </source>
</evidence>
<organism evidence="2 3">
    <name type="scientific">Ignelater luminosus</name>
    <name type="common">Cucubano</name>
    <name type="synonym">Pyrophorus luminosus</name>
    <dbReference type="NCBI Taxonomy" id="2038154"/>
    <lineage>
        <taxon>Eukaryota</taxon>
        <taxon>Metazoa</taxon>
        <taxon>Ecdysozoa</taxon>
        <taxon>Arthropoda</taxon>
        <taxon>Hexapoda</taxon>
        <taxon>Insecta</taxon>
        <taxon>Pterygota</taxon>
        <taxon>Neoptera</taxon>
        <taxon>Endopterygota</taxon>
        <taxon>Coleoptera</taxon>
        <taxon>Polyphaga</taxon>
        <taxon>Elateriformia</taxon>
        <taxon>Elateroidea</taxon>
        <taxon>Elateridae</taxon>
        <taxon>Agrypninae</taxon>
        <taxon>Pyrophorini</taxon>
        <taxon>Ignelater</taxon>
    </lineage>
</organism>
<protein>
    <submittedName>
        <fullName evidence="2">Uncharacterized protein</fullName>
    </submittedName>
</protein>